<dbReference type="Gene3D" id="1.20.930.20">
    <property type="entry name" value="Adaptor protein Cbl, N-terminal domain"/>
    <property type="match status" value="1"/>
</dbReference>
<reference evidence="3 4" key="1">
    <citation type="journal article" date="2014" name="PLoS Genet.">
        <title>Analysis of the Phlebiopsis gigantea genome, transcriptome and secretome provides insight into its pioneer colonization strategies of wood.</title>
        <authorList>
            <person name="Hori C."/>
            <person name="Ishida T."/>
            <person name="Igarashi K."/>
            <person name="Samejima M."/>
            <person name="Suzuki H."/>
            <person name="Master E."/>
            <person name="Ferreira P."/>
            <person name="Ruiz-Duenas F.J."/>
            <person name="Held B."/>
            <person name="Canessa P."/>
            <person name="Larrondo L.F."/>
            <person name="Schmoll M."/>
            <person name="Druzhinina I.S."/>
            <person name="Kubicek C.P."/>
            <person name="Gaskell J.A."/>
            <person name="Kersten P."/>
            <person name="St John F."/>
            <person name="Glasner J."/>
            <person name="Sabat G."/>
            <person name="Splinter BonDurant S."/>
            <person name="Syed K."/>
            <person name="Yadav J."/>
            <person name="Mgbeahuruike A.C."/>
            <person name="Kovalchuk A."/>
            <person name="Asiegbu F.O."/>
            <person name="Lackner G."/>
            <person name="Hoffmeister D."/>
            <person name="Rencoret J."/>
            <person name="Gutierrez A."/>
            <person name="Sun H."/>
            <person name="Lindquist E."/>
            <person name="Barry K."/>
            <person name="Riley R."/>
            <person name="Grigoriev I.V."/>
            <person name="Henrissat B."/>
            <person name="Kues U."/>
            <person name="Berka R.M."/>
            <person name="Martinez A.T."/>
            <person name="Covert S.F."/>
            <person name="Blanchette R.A."/>
            <person name="Cullen D."/>
        </authorList>
    </citation>
    <scope>NUCLEOTIDE SEQUENCE [LARGE SCALE GENOMIC DNA]</scope>
    <source>
        <strain evidence="3 4">11061_1 CR5-6</strain>
    </source>
</reference>
<dbReference type="HOGENOM" id="CLU_370495_0_0_1"/>
<sequence>MPLQYVKRRLTSENILSAAVATSELSREISDLFQFAPARAATGILFLIFKTIQDIRNNQAECYRLAKRCLKLLTDVRDAMEGRWDSSPEVLLKNISKFEQVLQNIHDDLKREAEGKWRDRLLRKGSIETALGGYHTQIDDAARSFQMATLIHLHHAVGDPNFKGQKSEPLALSSPQERQTTTITSSAPPYSPGIARRRPTTSSSASAVLCQSPSTMSTLSLSESLHSLTDIASQSSIGSFELVAELTDATEDAQQTREALEEAALLAELQSFDHRGFRQYHTSDIAINTAKRSRISSGWWKGAREVEVNATKRWLKDVKSLQNIYHPNLPQMIGYSGTDAPTPFILLANVQTLLPQARLLSALDNATVLECTRLLISFCKDTFDAATHLSRQLSLSESKVQDYVEHASFRISVSPSGEQSVVMALPAHEANVDAIESWRNFGLAWSVRDVWLKLLPNRGIAYKLVDRNDELSPERQMKLNHVTLLAKALLPADDTPAVAGEYLTTVMREISAPSDALEEDEDEEAELLRWKSGSPYTSAVPLSLNRLRLFAIRNLKHAWSWSNNFVPPYLFTVGDIGYIRDPTPDDEESEQTLPAYTGFNRFVRLCNIVENAGDHDDELDVEEEATGSTTSLDSGRFDKGQLEGFEVGGGIFGWPIVTSPQQRISAQIVHEEHMTNINHAWEVLLALAPKIAAEHGVQPEDLLLVTRAGTDQRFNITDIRSAPHRFLHHGHSPQGHTQHAFGAPHQHHHPFPQHNQHHAHRSAFPAPPPLPTYLFTSSEKGTEARLSDSPVYVPPMGRRKKKEVAQPARCIWGNDGVYGFVNYVRLHQEDFS</sequence>
<feature type="region of interest" description="Disordered" evidence="2">
    <location>
        <begin position="730"/>
        <end position="794"/>
    </location>
</feature>
<keyword evidence="4" id="KW-1185">Reference proteome</keyword>
<evidence type="ECO:0000313" key="3">
    <source>
        <dbReference type="EMBL" id="KIP09448.1"/>
    </source>
</evidence>
<dbReference type="InterPro" id="IPR059179">
    <property type="entry name" value="MLKL-like_MCAfunc"/>
</dbReference>
<proteinExistence type="predicted"/>
<dbReference type="GO" id="GO:0007166">
    <property type="term" value="P:cell surface receptor signaling pathway"/>
    <property type="evidence" value="ECO:0007669"/>
    <property type="project" value="InterPro"/>
</dbReference>
<organism evidence="3 4">
    <name type="scientific">Phlebiopsis gigantea (strain 11061_1 CR5-6)</name>
    <name type="common">White-rot fungus</name>
    <name type="synonym">Peniophora gigantea</name>
    <dbReference type="NCBI Taxonomy" id="745531"/>
    <lineage>
        <taxon>Eukaryota</taxon>
        <taxon>Fungi</taxon>
        <taxon>Dikarya</taxon>
        <taxon>Basidiomycota</taxon>
        <taxon>Agaricomycotina</taxon>
        <taxon>Agaricomycetes</taxon>
        <taxon>Polyporales</taxon>
        <taxon>Phanerochaetaceae</taxon>
        <taxon>Phlebiopsis</taxon>
    </lineage>
</organism>
<dbReference type="InterPro" id="IPR036537">
    <property type="entry name" value="Adaptor_Cbl_N_dom_sf"/>
</dbReference>
<evidence type="ECO:0000256" key="2">
    <source>
        <dbReference type="SAM" id="MobiDB-lite"/>
    </source>
</evidence>
<evidence type="ECO:0000313" key="4">
    <source>
        <dbReference type="Proteomes" id="UP000053257"/>
    </source>
</evidence>
<dbReference type="AlphaFoldDB" id="A0A0C3PQN4"/>
<gene>
    <name evidence="3" type="ORF">PHLGIDRAFT_323621</name>
</gene>
<dbReference type="Proteomes" id="UP000053257">
    <property type="component" value="Unassembled WGS sequence"/>
</dbReference>
<evidence type="ECO:0000256" key="1">
    <source>
        <dbReference type="SAM" id="Coils"/>
    </source>
</evidence>
<feature type="coiled-coil region" evidence="1">
    <location>
        <begin position="243"/>
        <end position="270"/>
    </location>
</feature>
<name>A0A0C3PQN4_PHLG1</name>
<accession>A0A0C3PQN4</accession>
<dbReference type="EMBL" id="KN840466">
    <property type="protein sequence ID" value="KIP09448.1"/>
    <property type="molecule type" value="Genomic_DNA"/>
</dbReference>
<feature type="compositionally biased region" description="Polar residues" evidence="2">
    <location>
        <begin position="173"/>
        <end position="188"/>
    </location>
</feature>
<feature type="region of interest" description="Disordered" evidence="2">
    <location>
        <begin position="158"/>
        <end position="205"/>
    </location>
</feature>
<keyword evidence="1" id="KW-0175">Coiled coil</keyword>
<dbReference type="OrthoDB" id="3268478at2759"/>
<protein>
    <submittedName>
        <fullName evidence="3">Uncharacterized protein</fullName>
    </submittedName>
</protein>
<feature type="compositionally biased region" description="Basic residues" evidence="2">
    <location>
        <begin position="745"/>
        <end position="761"/>
    </location>
</feature>
<dbReference type="CDD" id="cd21037">
    <property type="entry name" value="MLKL_NTD"/>
    <property type="match status" value="1"/>
</dbReference>